<protein>
    <recommendedName>
        <fullName evidence="3">Bacteriocin</fullName>
    </recommendedName>
</protein>
<proteinExistence type="predicted"/>
<evidence type="ECO:0000313" key="1">
    <source>
        <dbReference type="EMBL" id="CAG9164162.1"/>
    </source>
</evidence>
<dbReference type="RefSeq" id="WP_223981412.1">
    <property type="nucleotide sequence ID" value="NZ_CAJZAG010000001.1"/>
</dbReference>
<sequence>MNNVNQIRKMSLEQAHRVVGGAPASAPAAANRATARNTTIVNVYVRRGKWG</sequence>
<dbReference type="EMBL" id="CAJZAG010000001">
    <property type="protein sequence ID" value="CAG9164162.1"/>
    <property type="molecule type" value="Genomic_DNA"/>
</dbReference>
<keyword evidence="2" id="KW-1185">Reference proteome</keyword>
<dbReference type="Proteomes" id="UP000706525">
    <property type="component" value="Unassembled WGS sequence"/>
</dbReference>
<accession>A0ABN7XWV2</accession>
<evidence type="ECO:0008006" key="3">
    <source>
        <dbReference type="Google" id="ProtNLM"/>
    </source>
</evidence>
<reference evidence="1 2" key="1">
    <citation type="submission" date="2021-08" db="EMBL/GenBank/DDBJ databases">
        <authorList>
            <person name="Peeters C."/>
        </authorList>
    </citation>
    <scope>NUCLEOTIDE SEQUENCE [LARGE SCALE GENOMIC DNA]</scope>
    <source>
        <strain evidence="1 2">LMG 32289</strain>
    </source>
</reference>
<comment type="caution">
    <text evidence="1">The sequence shown here is derived from an EMBL/GenBank/DDBJ whole genome shotgun (WGS) entry which is preliminary data.</text>
</comment>
<name>A0ABN7XWV2_9BURK</name>
<evidence type="ECO:0000313" key="2">
    <source>
        <dbReference type="Proteomes" id="UP000706525"/>
    </source>
</evidence>
<gene>
    <name evidence="1" type="ORF">LMG32289_00502</name>
</gene>
<organism evidence="1 2">
    <name type="scientific">Cupriavidus pampae</name>
    <dbReference type="NCBI Taxonomy" id="659251"/>
    <lineage>
        <taxon>Bacteria</taxon>
        <taxon>Pseudomonadati</taxon>
        <taxon>Pseudomonadota</taxon>
        <taxon>Betaproteobacteria</taxon>
        <taxon>Burkholderiales</taxon>
        <taxon>Burkholderiaceae</taxon>
        <taxon>Cupriavidus</taxon>
    </lineage>
</organism>